<keyword evidence="1" id="KW-1133">Transmembrane helix</keyword>
<evidence type="ECO:0000313" key="2">
    <source>
        <dbReference type="Ensembl" id="ENSAZOP00000018545.1"/>
    </source>
</evidence>
<proteinExistence type="predicted"/>
<dbReference type="PANTHER" id="PTHR14347">
    <property type="entry name" value="CLAUDIN DOMAIN-CONTAINING PROTEIN 1"/>
    <property type="match status" value="1"/>
</dbReference>
<sequence length="123" mass="14117">DALHSLQNITCVSNQLLIKITGAMMDNRFATALVIACVLSLISTIYMAASIGTDFWYEYHTLSPVENITEAALILNPFGKNTLKCFFWRRHYIKYIFFPLMKTHFERNVRTTLLISILQAIPN</sequence>
<dbReference type="Proteomes" id="UP000694549">
    <property type="component" value="Unplaced"/>
</dbReference>
<evidence type="ECO:0000313" key="3">
    <source>
        <dbReference type="Proteomes" id="UP000694549"/>
    </source>
</evidence>
<reference evidence="2" key="2">
    <citation type="submission" date="2025-09" db="UniProtKB">
        <authorList>
            <consortium name="Ensembl"/>
        </authorList>
    </citation>
    <scope>IDENTIFICATION</scope>
</reference>
<dbReference type="PANTHER" id="PTHR14347:SF3">
    <property type="entry name" value="CLAUDIN DOMAIN-CONTAINING PROTEIN 1"/>
    <property type="match status" value="1"/>
</dbReference>
<dbReference type="Ensembl" id="ENSAZOT00000019924.1">
    <property type="protein sequence ID" value="ENSAZOP00000018545.1"/>
    <property type="gene ID" value="ENSAZOG00000012042.1"/>
</dbReference>
<name>A0A8B9V3F3_9AVES</name>
<keyword evidence="3" id="KW-1185">Reference proteome</keyword>
<accession>A0A8B9V3F3</accession>
<dbReference type="AlphaFoldDB" id="A0A8B9V3F3"/>
<organism evidence="2 3">
    <name type="scientific">Anas zonorhyncha</name>
    <name type="common">Eastern spot-billed duck</name>
    <dbReference type="NCBI Taxonomy" id="75864"/>
    <lineage>
        <taxon>Eukaryota</taxon>
        <taxon>Metazoa</taxon>
        <taxon>Chordata</taxon>
        <taxon>Craniata</taxon>
        <taxon>Vertebrata</taxon>
        <taxon>Euteleostomi</taxon>
        <taxon>Archelosauria</taxon>
        <taxon>Archosauria</taxon>
        <taxon>Dinosauria</taxon>
        <taxon>Saurischia</taxon>
        <taxon>Theropoda</taxon>
        <taxon>Coelurosauria</taxon>
        <taxon>Aves</taxon>
        <taxon>Neognathae</taxon>
        <taxon>Galloanserae</taxon>
        <taxon>Anseriformes</taxon>
        <taxon>Anatidae</taxon>
        <taxon>Anatinae</taxon>
        <taxon>Anas</taxon>
    </lineage>
</organism>
<feature type="transmembrane region" description="Helical" evidence="1">
    <location>
        <begin position="29"/>
        <end position="49"/>
    </location>
</feature>
<evidence type="ECO:0000256" key="1">
    <source>
        <dbReference type="SAM" id="Phobius"/>
    </source>
</evidence>
<protein>
    <submittedName>
        <fullName evidence="2">Uncharacterized protein</fullName>
    </submittedName>
</protein>
<dbReference type="InterPro" id="IPR042356">
    <property type="entry name" value="CLDN1"/>
</dbReference>
<reference evidence="2" key="1">
    <citation type="submission" date="2025-08" db="UniProtKB">
        <authorList>
            <consortium name="Ensembl"/>
        </authorList>
    </citation>
    <scope>IDENTIFICATION</scope>
</reference>
<keyword evidence="1" id="KW-0812">Transmembrane</keyword>
<keyword evidence="1" id="KW-0472">Membrane</keyword>